<comment type="similarity">
    <text evidence="4">Belongs to the class-V pyridoxal-phosphate-dependent aminotransferase family. MOCOS subfamily.</text>
</comment>
<dbReference type="EMBL" id="JAVHJO010000001">
    <property type="protein sequence ID" value="KAK6544050.1"/>
    <property type="molecule type" value="Genomic_DNA"/>
</dbReference>
<evidence type="ECO:0000256" key="1">
    <source>
        <dbReference type="ARBA" id="ARBA00022679"/>
    </source>
</evidence>
<dbReference type="PANTHER" id="PTHR14237">
    <property type="entry name" value="MOLYBDOPTERIN COFACTOR SULFURASE MOSC"/>
    <property type="match status" value="1"/>
</dbReference>
<dbReference type="GO" id="GO:0008265">
    <property type="term" value="F:molybdenum cofactor sulfurtransferase activity"/>
    <property type="evidence" value="ECO:0007669"/>
    <property type="project" value="UniProtKB-UniRule"/>
</dbReference>
<proteinExistence type="inferred from homology"/>
<dbReference type="InterPro" id="IPR015422">
    <property type="entry name" value="PyrdxlP-dep_Trfase_small"/>
</dbReference>
<dbReference type="Pfam" id="PF03476">
    <property type="entry name" value="MOSC_N"/>
    <property type="match status" value="1"/>
</dbReference>
<feature type="region of interest" description="Disordered" evidence="5">
    <location>
        <begin position="795"/>
        <end position="843"/>
    </location>
</feature>
<dbReference type="Pfam" id="PF03473">
    <property type="entry name" value="MOSC"/>
    <property type="match status" value="1"/>
</dbReference>
<evidence type="ECO:0000256" key="5">
    <source>
        <dbReference type="SAM" id="MobiDB-lite"/>
    </source>
</evidence>
<comment type="cofactor">
    <cofactor evidence="4">
        <name>pyridoxal 5'-phosphate</name>
        <dbReference type="ChEBI" id="CHEBI:597326"/>
    </cofactor>
</comment>
<keyword evidence="2 4" id="KW-0663">Pyridoxal phosphate</keyword>
<dbReference type="GO" id="GO:0030151">
    <property type="term" value="F:molybdenum ion binding"/>
    <property type="evidence" value="ECO:0007669"/>
    <property type="project" value="UniProtKB-UniRule"/>
</dbReference>
<feature type="active site" evidence="4">
    <location>
        <position position="412"/>
    </location>
</feature>
<evidence type="ECO:0000259" key="6">
    <source>
        <dbReference type="PROSITE" id="PS51340"/>
    </source>
</evidence>
<evidence type="ECO:0000313" key="8">
    <source>
        <dbReference type="Proteomes" id="UP001365542"/>
    </source>
</evidence>
<feature type="modified residue" description="N6-(pyridoxal phosphate)lysine" evidence="4">
    <location>
        <position position="244"/>
    </location>
</feature>
<name>A0AAV9XQF6_9PEZI</name>
<dbReference type="SUPFAM" id="SSF141673">
    <property type="entry name" value="MOSC N-terminal domain-like"/>
    <property type="match status" value="1"/>
</dbReference>
<feature type="domain" description="MOSC" evidence="6">
    <location>
        <begin position="643"/>
        <end position="788"/>
    </location>
</feature>
<dbReference type="InterPro" id="IPR015424">
    <property type="entry name" value="PyrdxlP-dep_Trfase"/>
</dbReference>
<comment type="caution">
    <text evidence="7">The sequence shown here is derived from an EMBL/GenBank/DDBJ whole genome shotgun (WGS) entry which is preliminary data.</text>
</comment>
<dbReference type="InterPro" id="IPR000192">
    <property type="entry name" value="Aminotrans_V_dom"/>
</dbReference>
<keyword evidence="8" id="KW-1185">Reference proteome</keyword>
<dbReference type="PROSITE" id="PS51340">
    <property type="entry name" value="MOSC"/>
    <property type="match status" value="1"/>
</dbReference>
<dbReference type="PANTHER" id="PTHR14237:SF80">
    <property type="entry name" value="MOLYBDENUM COFACTOR SULFURASE"/>
    <property type="match status" value="1"/>
</dbReference>
<dbReference type="GO" id="GO:0016829">
    <property type="term" value="F:lyase activity"/>
    <property type="evidence" value="ECO:0007669"/>
    <property type="project" value="UniProtKB-UniRule"/>
</dbReference>
<dbReference type="HAMAP" id="MF_03050">
    <property type="entry name" value="MOCOS"/>
    <property type="match status" value="1"/>
</dbReference>
<dbReference type="GO" id="GO:0030170">
    <property type="term" value="F:pyridoxal phosphate binding"/>
    <property type="evidence" value="ECO:0007669"/>
    <property type="project" value="UniProtKB-UniRule"/>
</dbReference>
<dbReference type="GO" id="GO:0006777">
    <property type="term" value="P:Mo-molybdopterin cofactor biosynthetic process"/>
    <property type="evidence" value="ECO:0007669"/>
    <property type="project" value="UniProtKB-UniRule"/>
</dbReference>
<reference evidence="7 8" key="1">
    <citation type="submission" date="2019-10" db="EMBL/GenBank/DDBJ databases">
        <authorList>
            <person name="Palmer J.M."/>
        </authorList>
    </citation>
    <scope>NUCLEOTIDE SEQUENCE [LARGE SCALE GENOMIC DNA]</scope>
    <source>
        <strain evidence="7 8">TWF694</strain>
    </source>
</reference>
<evidence type="ECO:0000256" key="2">
    <source>
        <dbReference type="ARBA" id="ARBA00022898"/>
    </source>
</evidence>
<dbReference type="AlphaFoldDB" id="A0AAV9XQF6"/>
<keyword evidence="3 4" id="KW-0501">Molybdenum cofactor biosynthesis</keyword>
<gene>
    <name evidence="4" type="primary">hxB</name>
    <name evidence="7" type="ORF">TWF694_000763</name>
</gene>
<evidence type="ECO:0000256" key="4">
    <source>
        <dbReference type="HAMAP-Rule" id="MF_03050"/>
    </source>
</evidence>
<accession>A0AAV9XQF6</accession>
<feature type="compositionally biased region" description="Polar residues" evidence="5">
    <location>
        <begin position="824"/>
        <end position="833"/>
    </location>
</feature>
<dbReference type="InterPro" id="IPR011037">
    <property type="entry name" value="Pyrv_Knase-like_insert_dom_sf"/>
</dbReference>
<evidence type="ECO:0000313" key="7">
    <source>
        <dbReference type="EMBL" id="KAK6544050.1"/>
    </source>
</evidence>
<dbReference type="InterPro" id="IPR005302">
    <property type="entry name" value="MoCF_Sase_C"/>
</dbReference>
<dbReference type="Gene3D" id="3.40.640.10">
    <property type="entry name" value="Type I PLP-dependent aspartate aminotransferase-like (Major domain)"/>
    <property type="match status" value="1"/>
</dbReference>
<dbReference type="InterPro" id="IPR015421">
    <property type="entry name" value="PyrdxlP-dep_Trfase_major"/>
</dbReference>
<organism evidence="7 8">
    <name type="scientific">Orbilia ellipsospora</name>
    <dbReference type="NCBI Taxonomy" id="2528407"/>
    <lineage>
        <taxon>Eukaryota</taxon>
        <taxon>Fungi</taxon>
        <taxon>Dikarya</taxon>
        <taxon>Ascomycota</taxon>
        <taxon>Pezizomycotina</taxon>
        <taxon>Orbiliomycetes</taxon>
        <taxon>Orbiliales</taxon>
        <taxon>Orbiliaceae</taxon>
        <taxon>Orbilia</taxon>
    </lineage>
</organism>
<keyword evidence="1 4" id="KW-0808">Transferase</keyword>
<dbReference type="SUPFAM" id="SSF50800">
    <property type="entry name" value="PK beta-barrel domain-like"/>
    <property type="match status" value="1"/>
</dbReference>
<evidence type="ECO:0000256" key="3">
    <source>
        <dbReference type="ARBA" id="ARBA00023150"/>
    </source>
</evidence>
<comment type="catalytic activity">
    <reaction evidence="4">
        <text>Mo-molybdopterin + L-cysteine + AH2 = thio-Mo-molybdopterin + L-alanine + A + H2O</text>
        <dbReference type="Rhea" id="RHEA:42636"/>
        <dbReference type="ChEBI" id="CHEBI:13193"/>
        <dbReference type="ChEBI" id="CHEBI:15377"/>
        <dbReference type="ChEBI" id="CHEBI:17499"/>
        <dbReference type="ChEBI" id="CHEBI:35235"/>
        <dbReference type="ChEBI" id="CHEBI:57972"/>
        <dbReference type="ChEBI" id="CHEBI:71302"/>
        <dbReference type="ChEBI" id="CHEBI:82685"/>
        <dbReference type="EC" id="2.8.1.9"/>
    </reaction>
</comment>
<dbReference type="InterPro" id="IPR005303">
    <property type="entry name" value="MOCOS_middle"/>
</dbReference>
<dbReference type="Proteomes" id="UP001365542">
    <property type="component" value="Unassembled WGS sequence"/>
</dbReference>
<dbReference type="InterPro" id="IPR028886">
    <property type="entry name" value="MoCo_sulfurase"/>
</dbReference>
<dbReference type="SUPFAM" id="SSF53383">
    <property type="entry name" value="PLP-dependent transferases"/>
    <property type="match status" value="1"/>
</dbReference>
<comment type="function">
    <text evidence="4">Sulfurates the molybdenum cofactor. Sulfation of molybdenum is essential for xanthine dehydrogenase (XDH) and aldehyde oxidase (ADO) enzymes in which molybdenum cofactor is liganded by 1 oxygen and 1 sulfur atom in active form.</text>
</comment>
<sequence>MPNDSRLKASLREDLEKVHKTFRGVEYNGDVEELGEEYPQLAGITYLDHAAATLYSASLIDEIASDLKNNLFGNPHSLCPSSLATSRRIEDTRVRVLQLFNADPEHFDIVFCANTSAAIKIVADAFLAHSEKIERRFRYVVHEDAHTSLVGIRPLSAESSAIGSNEMESFVRSEGNHLEVGLMAYPAQSNMSGQRHPLSWASALRQNRPGWFTLLDAAGLVTTSPLDLSDPDFAPDFVALSFYKMFGYPDLGGLIVRKESASVLRSRKYFGGGTVSFVMNPRAHPSEHYPHSVKRAGDPHEYLEDGTVPFHSIIALDHAISNHKRLFGSFDRISKHTQALGILLFEALKARKHANGVSVVDIYTDQHPSQKNLQGATFSFNLRKPDGSFVGFNDVLRLASVRSIHLRTGGLCNPGGVMKWMGLSETEMRKNFEDGKRCGDEWDLMNGKPTGAIRVSLGAMSTLDDVAALLSFVDEFYVEKEKLSEILDTSGCSKSAKIGKLSIYPIKSCASFDVPPSKPWRILVQGLEYDREFCLIHQGTGRVMDMKMYPKMALIRPSIDIETGILSVSSQLASSSLDIPLHEHLQTRSHLVTKKCNSKVCGDAIIIQAYSEERIVDWFSSALRVPCTLARYPSTPDGEGGGRYVKEHLRQKNGEIPIALRNESPILVANRGSLNPINNSISATGGKEADISVFRANIVVDGPEPFDEDKWLQIGFRDSMLQILGPCRRCHMICIDQETSERSPEPFVTLSKTRTINGKVYFGQHGTFVGASKKESGVIQVGDELKISYIDLETSDTDSGESCNTENTTTSTNTTKSFEGDGISASSSITTEPPDNPAGCIIV</sequence>
<feature type="compositionally biased region" description="Low complexity" evidence="5">
    <location>
        <begin position="804"/>
        <end position="815"/>
    </location>
</feature>
<dbReference type="Pfam" id="PF00266">
    <property type="entry name" value="Aminotran_5"/>
    <property type="match status" value="1"/>
</dbReference>
<dbReference type="EC" id="2.8.1.9" evidence="4"/>
<dbReference type="Gene3D" id="3.90.1150.10">
    <property type="entry name" value="Aspartate Aminotransferase, domain 1"/>
    <property type="match status" value="1"/>
</dbReference>
<protein>
    <recommendedName>
        <fullName evidence="4">Molybdenum cofactor sulfurase</fullName>
        <shortName evidence="4">MCS</shortName>
        <shortName evidence="4">MOS</shortName>
        <shortName evidence="4">MoCo sulfurase</shortName>
        <ecNumber evidence="4">2.8.1.9</ecNumber>
    </recommendedName>
    <alternativeName>
        <fullName evidence="4">Molybdenum cofactor sulfurtransferase</fullName>
    </alternativeName>
</protein>